<proteinExistence type="predicted"/>
<feature type="chain" id="PRO_5037823865" evidence="1">
    <location>
        <begin position="21"/>
        <end position="272"/>
    </location>
</feature>
<accession>A0A915KGC2</accession>
<sequence length="272" mass="30513">MSFGMPQRKLELLLMDIAFALEILHVQGSMGYADFYYCNSSMRIQIHVVYGHRVWALEPLIGRQIAPFIVGTGFQVESPVVVLPDIISGWIRKILLKKDKNQLCCQNRVQCFTYKPDLQQCACTKPFFMNKALPSEEVLTALSGILRMLDAKPNVFLAGAYPIESVKQKYISQSCLFGRNVREYRSVFTNSLTVFGRVTVSGVAEVVCSAESDPWNHDCDIGRQRPPRQALAPNTLLCAGCDSLSLLLDETSPKPALELMSQQKRVLLSRSM</sequence>
<evidence type="ECO:0000313" key="2">
    <source>
        <dbReference type="Proteomes" id="UP000887565"/>
    </source>
</evidence>
<keyword evidence="2" id="KW-1185">Reference proteome</keyword>
<reference evidence="3" key="1">
    <citation type="submission" date="2022-11" db="UniProtKB">
        <authorList>
            <consortium name="WormBaseParasite"/>
        </authorList>
    </citation>
    <scope>IDENTIFICATION</scope>
</reference>
<name>A0A915KGC2_ROMCU</name>
<feature type="signal peptide" evidence="1">
    <location>
        <begin position="1"/>
        <end position="20"/>
    </location>
</feature>
<dbReference type="AlphaFoldDB" id="A0A915KGC2"/>
<evidence type="ECO:0000313" key="3">
    <source>
        <dbReference type="WBParaSite" id="nRc.2.0.1.t37009-RA"/>
    </source>
</evidence>
<evidence type="ECO:0000256" key="1">
    <source>
        <dbReference type="SAM" id="SignalP"/>
    </source>
</evidence>
<keyword evidence="1" id="KW-0732">Signal</keyword>
<dbReference type="Proteomes" id="UP000887565">
    <property type="component" value="Unplaced"/>
</dbReference>
<organism evidence="2 3">
    <name type="scientific">Romanomermis culicivorax</name>
    <name type="common">Nematode worm</name>
    <dbReference type="NCBI Taxonomy" id="13658"/>
    <lineage>
        <taxon>Eukaryota</taxon>
        <taxon>Metazoa</taxon>
        <taxon>Ecdysozoa</taxon>
        <taxon>Nematoda</taxon>
        <taxon>Enoplea</taxon>
        <taxon>Dorylaimia</taxon>
        <taxon>Mermithida</taxon>
        <taxon>Mermithoidea</taxon>
        <taxon>Mermithidae</taxon>
        <taxon>Romanomermis</taxon>
    </lineage>
</organism>
<dbReference type="WBParaSite" id="nRc.2.0.1.t37009-RA">
    <property type="protein sequence ID" value="nRc.2.0.1.t37009-RA"/>
    <property type="gene ID" value="nRc.2.0.1.g37009"/>
</dbReference>
<protein>
    <submittedName>
        <fullName evidence="3">Protein kinase domain-containing protein</fullName>
    </submittedName>
</protein>